<feature type="transmembrane region" description="Helical" evidence="6">
    <location>
        <begin position="311"/>
        <end position="330"/>
    </location>
</feature>
<dbReference type="Proteomes" id="UP000078348">
    <property type="component" value="Unassembled WGS sequence"/>
</dbReference>
<dbReference type="InterPro" id="IPR018253">
    <property type="entry name" value="DnaJ_domain_CS"/>
</dbReference>
<evidence type="ECO:0000256" key="5">
    <source>
        <dbReference type="ARBA" id="ARBA00023288"/>
    </source>
</evidence>
<dbReference type="InterPro" id="IPR036869">
    <property type="entry name" value="J_dom_sf"/>
</dbReference>
<dbReference type="PRINTS" id="PR00625">
    <property type="entry name" value="JDOMAIN"/>
</dbReference>
<dbReference type="PANTHER" id="PTHR44027">
    <property type="entry name" value="DNAJ HOMOLOG SUBFAMILY C MEMBER 5 HOMOLOG"/>
    <property type="match status" value="1"/>
</dbReference>
<feature type="transmembrane region" description="Helical" evidence="6">
    <location>
        <begin position="132"/>
        <end position="154"/>
    </location>
</feature>
<dbReference type="PANTHER" id="PTHR44027:SF7">
    <property type="entry name" value="DNAJ HOMOLOG SUBFAMILY C MEMBER 5 HOMOLOG"/>
    <property type="match status" value="1"/>
</dbReference>
<keyword evidence="2 6" id="KW-0472">Membrane</keyword>
<feature type="transmembrane region" description="Helical" evidence="6">
    <location>
        <begin position="203"/>
        <end position="221"/>
    </location>
</feature>
<gene>
    <name evidence="8" type="ORF">AV274_5515</name>
</gene>
<evidence type="ECO:0000256" key="3">
    <source>
        <dbReference type="ARBA" id="ARBA00023139"/>
    </source>
</evidence>
<evidence type="ECO:0000256" key="4">
    <source>
        <dbReference type="ARBA" id="ARBA00023186"/>
    </source>
</evidence>
<dbReference type="SMART" id="SM00271">
    <property type="entry name" value="DnaJ"/>
    <property type="match status" value="1"/>
</dbReference>
<dbReference type="GO" id="GO:0005737">
    <property type="term" value="C:cytoplasm"/>
    <property type="evidence" value="ECO:0007669"/>
    <property type="project" value="UniProtKB-ARBA"/>
</dbReference>
<evidence type="ECO:0000313" key="9">
    <source>
        <dbReference type="Proteomes" id="UP000078348"/>
    </source>
</evidence>
<feature type="transmembrane region" description="Helical" evidence="6">
    <location>
        <begin position="103"/>
        <end position="126"/>
    </location>
</feature>
<keyword evidence="5" id="KW-0449">Lipoprotein</keyword>
<dbReference type="InterPro" id="IPR051434">
    <property type="entry name" value="DnaJ_C_subfamily_member5"/>
</dbReference>
<feature type="domain" description="J" evidence="7">
    <location>
        <begin position="6"/>
        <end position="71"/>
    </location>
</feature>
<name>A0A196S6W0_BLAHN</name>
<evidence type="ECO:0000313" key="8">
    <source>
        <dbReference type="EMBL" id="OAO12790.1"/>
    </source>
</evidence>
<dbReference type="CDD" id="cd06257">
    <property type="entry name" value="DnaJ"/>
    <property type="match status" value="1"/>
</dbReference>
<proteinExistence type="predicted"/>
<comment type="caution">
    <text evidence="8">The sequence shown here is derived from an EMBL/GenBank/DDBJ whole genome shotgun (WGS) entry which is preliminary data.</text>
</comment>
<evidence type="ECO:0000256" key="2">
    <source>
        <dbReference type="ARBA" id="ARBA00023136"/>
    </source>
</evidence>
<keyword evidence="4" id="KW-0143">Chaperone</keyword>
<keyword evidence="6" id="KW-1133">Transmembrane helix</keyword>
<evidence type="ECO:0000256" key="1">
    <source>
        <dbReference type="ARBA" id="ARBA00004635"/>
    </source>
</evidence>
<dbReference type="AlphaFoldDB" id="A0A196S6W0"/>
<dbReference type="Gene3D" id="1.10.287.110">
    <property type="entry name" value="DnaJ domain"/>
    <property type="match status" value="1"/>
</dbReference>
<dbReference type="SUPFAM" id="SSF46565">
    <property type="entry name" value="Chaperone J-domain"/>
    <property type="match status" value="1"/>
</dbReference>
<dbReference type="PROSITE" id="PS00636">
    <property type="entry name" value="DNAJ_1"/>
    <property type="match status" value="1"/>
</dbReference>
<reference evidence="8 9" key="1">
    <citation type="submission" date="2016-05" db="EMBL/GenBank/DDBJ databases">
        <title>Nuclear genome of Blastocystis sp. subtype 1 NandII.</title>
        <authorList>
            <person name="Gentekaki E."/>
            <person name="Curtis B."/>
            <person name="Stairs C."/>
            <person name="Eme L."/>
            <person name="Herman E."/>
            <person name="Klimes V."/>
            <person name="Arias M.C."/>
            <person name="Elias M."/>
            <person name="Hilliou F."/>
            <person name="Klute M."/>
            <person name="Malik S.-B."/>
            <person name="Pightling A."/>
            <person name="Rachubinski R."/>
            <person name="Salas D."/>
            <person name="Schlacht A."/>
            <person name="Suga H."/>
            <person name="Archibald J."/>
            <person name="Ball S.G."/>
            <person name="Clark G."/>
            <person name="Dacks J."/>
            <person name="Van Der Giezen M."/>
            <person name="Tsaousis A."/>
            <person name="Roger A."/>
        </authorList>
    </citation>
    <scope>NUCLEOTIDE SEQUENCE [LARGE SCALE GENOMIC DNA]</scope>
    <source>
        <strain evidence="9">ATCC 50177 / NandII</strain>
    </source>
</reference>
<dbReference type="GO" id="GO:0016020">
    <property type="term" value="C:membrane"/>
    <property type="evidence" value="ECO:0007669"/>
    <property type="project" value="UniProtKB-SubCell"/>
</dbReference>
<keyword evidence="3" id="KW-0564">Palmitate</keyword>
<feature type="transmembrane region" description="Helical" evidence="6">
    <location>
        <begin position="336"/>
        <end position="361"/>
    </location>
</feature>
<organism evidence="8 9">
    <name type="scientific">Blastocystis sp. subtype 1 (strain ATCC 50177 / NandII)</name>
    <dbReference type="NCBI Taxonomy" id="478820"/>
    <lineage>
        <taxon>Eukaryota</taxon>
        <taxon>Sar</taxon>
        <taxon>Stramenopiles</taxon>
        <taxon>Bigyra</taxon>
        <taxon>Opalozoa</taxon>
        <taxon>Opalinata</taxon>
        <taxon>Blastocystidae</taxon>
        <taxon>Blastocystis</taxon>
    </lineage>
</organism>
<dbReference type="InterPro" id="IPR001623">
    <property type="entry name" value="DnaJ_domain"/>
</dbReference>
<dbReference type="STRING" id="478820.A0A196S6W0"/>
<dbReference type="EMBL" id="LXWW01000511">
    <property type="protein sequence ID" value="OAO12790.1"/>
    <property type="molecule type" value="Genomic_DNA"/>
</dbReference>
<sequence>MANEPSLYGILGVEPDATEEEIKKAYRKMALKYHPDKNRGNPDAEKMFIRVKDAYDILSDARKRALYDRLGEEAVKMADDPSSFTPERFMTVIRSSRVSDRSFIFGFILAVIVVFFWFVITLTLRIDAIIAWKWWVVMLPAFVVDAAVLVIDVLSIPALVMRYKSNEDLSPEEQVLLFPSIMSCINSILFIAAQVTLVLRLDHIWNTTFTVALLPYYIYSLKNIYMPIYMVRQGVMTIGEGIEDILSLMVPITVFLCCLKFDGKIAWSWGATFIAYWIYFGMLAVRDLFVIFTVGRVLTPEAMAATAAAKMNLCTVVVDIVIALAILNKISGVWKWSFSVIVIPIAVILACAAFCFMAFLYQFMYGATESLPAFDVEANGNGAPNTASAYVDVTTGNGDVMGMD</sequence>
<dbReference type="PROSITE" id="PS50076">
    <property type="entry name" value="DNAJ_2"/>
    <property type="match status" value="1"/>
</dbReference>
<protein>
    <submittedName>
        <fullName evidence="8">DnaJ</fullName>
    </submittedName>
</protein>
<dbReference type="Pfam" id="PF00226">
    <property type="entry name" value="DnaJ"/>
    <property type="match status" value="1"/>
</dbReference>
<accession>A0A196S6W0</accession>
<comment type="subcellular location">
    <subcellularLocation>
        <location evidence="1">Membrane</location>
        <topology evidence="1">Lipid-anchor</topology>
    </subcellularLocation>
</comment>
<dbReference type="OrthoDB" id="10250354at2759"/>
<evidence type="ECO:0000259" key="7">
    <source>
        <dbReference type="PROSITE" id="PS50076"/>
    </source>
</evidence>
<keyword evidence="6" id="KW-0812">Transmembrane</keyword>
<evidence type="ECO:0000256" key="6">
    <source>
        <dbReference type="SAM" id="Phobius"/>
    </source>
</evidence>
<feature type="transmembrane region" description="Helical" evidence="6">
    <location>
        <begin position="175"/>
        <end position="197"/>
    </location>
</feature>
<feature type="transmembrane region" description="Helical" evidence="6">
    <location>
        <begin position="274"/>
        <end position="299"/>
    </location>
</feature>
<keyword evidence="9" id="KW-1185">Reference proteome</keyword>